<dbReference type="PANTHER" id="PTHR43130">
    <property type="entry name" value="ARAC-FAMILY TRANSCRIPTIONAL REGULATOR"/>
    <property type="match status" value="1"/>
</dbReference>
<gene>
    <name evidence="2" type="ORF">G3I66_35635</name>
</gene>
<dbReference type="InterPro" id="IPR002818">
    <property type="entry name" value="DJ-1/PfpI"/>
</dbReference>
<dbReference type="InterPro" id="IPR052158">
    <property type="entry name" value="INH-QAR"/>
</dbReference>
<comment type="caution">
    <text evidence="2">The sequence shown here is derived from an EMBL/GenBank/DDBJ whole genome shotgun (WGS) entry which is preliminary data.</text>
</comment>
<feature type="domain" description="DJ-1/PfpI" evidence="1">
    <location>
        <begin position="47"/>
        <end position="166"/>
    </location>
</feature>
<evidence type="ECO:0000313" key="3">
    <source>
        <dbReference type="Proteomes" id="UP000475666"/>
    </source>
</evidence>
<feature type="non-terminal residue" evidence="2">
    <location>
        <position position="166"/>
    </location>
</feature>
<dbReference type="AlphaFoldDB" id="A0A6G3TPF0"/>
<reference evidence="2 3" key="1">
    <citation type="submission" date="2020-01" db="EMBL/GenBank/DDBJ databases">
        <title>Insect and environment-associated Actinomycetes.</title>
        <authorList>
            <person name="Currrie C."/>
            <person name="Chevrette M."/>
            <person name="Carlson C."/>
            <person name="Stubbendieck R."/>
            <person name="Wendt-Pienkowski E."/>
        </authorList>
    </citation>
    <scope>NUCLEOTIDE SEQUENCE [LARGE SCALE GENOMIC DNA]</scope>
    <source>
        <strain evidence="2 3">SID7739</strain>
    </source>
</reference>
<protein>
    <submittedName>
        <fullName evidence="2">AraC family transcriptional regulator</fullName>
    </submittedName>
</protein>
<dbReference type="GO" id="GO:0006355">
    <property type="term" value="P:regulation of DNA-templated transcription"/>
    <property type="evidence" value="ECO:0007669"/>
    <property type="project" value="TreeGrafter"/>
</dbReference>
<dbReference type="PANTHER" id="PTHR43130:SF3">
    <property type="entry name" value="HTH-TYPE TRANSCRIPTIONAL REGULATOR RV1931C"/>
    <property type="match status" value="1"/>
</dbReference>
<dbReference type="Proteomes" id="UP000475666">
    <property type="component" value="Unassembled WGS sequence"/>
</dbReference>
<sequence length="166" mass="17176">MLAVGPGPGHGKKVILRYIRAMLADAAARAAELDRLMRPAPRPGAHQVAVLALDGVYPFELGIPHRVLGSADGRYEVRSASVDGRPVRTDSDLTVTPAHGPEVLADADTVIVPPYAVTAASAAVPDPRALAALARVRPGARLVSICTGAFLLAAAGLLDGRRATTH</sequence>
<dbReference type="Pfam" id="PF01965">
    <property type="entry name" value="DJ-1_PfpI"/>
    <property type="match status" value="1"/>
</dbReference>
<proteinExistence type="predicted"/>
<dbReference type="InterPro" id="IPR029062">
    <property type="entry name" value="Class_I_gatase-like"/>
</dbReference>
<organism evidence="2 3">
    <name type="scientific">Streptomyces rubrogriseus</name>
    <dbReference type="NCBI Taxonomy" id="194673"/>
    <lineage>
        <taxon>Bacteria</taxon>
        <taxon>Bacillati</taxon>
        <taxon>Actinomycetota</taxon>
        <taxon>Actinomycetes</taxon>
        <taxon>Kitasatosporales</taxon>
        <taxon>Streptomycetaceae</taxon>
        <taxon>Streptomyces</taxon>
        <taxon>Streptomyces violaceoruber group</taxon>
    </lineage>
</organism>
<dbReference type="SUPFAM" id="SSF52317">
    <property type="entry name" value="Class I glutamine amidotransferase-like"/>
    <property type="match status" value="1"/>
</dbReference>
<evidence type="ECO:0000259" key="1">
    <source>
        <dbReference type="Pfam" id="PF01965"/>
    </source>
</evidence>
<dbReference type="Gene3D" id="3.40.50.880">
    <property type="match status" value="1"/>
</dbReference>
<name>A0A6G3TPF0_9ACTN</name>
<accession>A0A6G3TPF0</accession>
<dbReference type="EMBL" id="JAAGMQ010001051">
    <property type="protein sequence ID" value="NEC38463.1"/>
    <property type="molecule type" value="Genomic_DNA"/>
</dbReference>
<evidence type="ECO:0000313" key="2">
    <source>
        <dbReference type="EMBL" id="NEC38463.1"/>
    </source>
</evidence>